<dbReference type="AlphaFoldDB" id="A0AAD4GQX4"/>
<dbReference type="InterPro" id="IPR048395">
    <property type="entry name" value="Glyco_hydro_31_C"/>
</dbReference>
<sequence>MLRSLLLLAPLVGAAVIGSRSESQECPGYKASNVRERHNSLTADLSLAGKPCNSYGTDLKNLKLLVEYQTDDRLHVMIYDADEQVYQVPESVVPRVEGGHGGSPKRSTLKFDYEEKPFSFKVSRDDEVLFDTSASPLVFQSQYLKLRTKLPEDPYLYGLGEHTDAFRLPTENYTRTIWNRDSYSVPENSNLYGAHPVYYDHRGESGTHGVFFLNSNGMDIFIDKTEDGQQYLEYNTLGGVFDFYFFTGSTPKETSMEYSKIVGLPAMQSYWAFGFHQCRYGYRDVYQVAEVVYNYSDANIPLETMWTDIDYMQGRKVFTLDKERFPIDRMRELIGHLHDNNQNYMVMVDPAVSTSGNDAFTRGVEQGVFLKTQDGSLYKGAVWPGETVYPDWFHPDIQEYWDNEFEIFFNADNGVDIDGLWIDMNEAANFCPWPCTDPAQYALENDLPPAPPAVRPGSPRPLPGFPESFQPSKGAVKRAHGAKGSKLGLPGRNLIDPLYKIQNAAGSISNKTAATDLIHAGEGYAEYDTHNLYGTMMSSASRGAMLTRRPEVRPLVITRSTFAGAGAHVGHWLGDNLSQWDHYRISIHQILAFASMFQIPMVGADVCGFGGNTTEELCARWAALGAFYTFFRNHNEIGNIGQEFYVWETVAHSARKAIDIRYKLLDYMYTAFHRQTKTGEPFLQPLFYLYPEDEKTFANQEQFFYGDAILVSPVTAQGKTSVDAYFPDDIFYDWYTGAPVRGNGEPKTLDNIDITHIPLHVRGGNIVPIRSSSAMTTTELRKKSFELIIAPGLDGTASGSLYLDDGNSLEQHATLEVEFEYRHGVLRVKGKFGRHSNVMVEAVTLLGQESQPRVSVSRSGAEYDASNKKATVKTSFELSGPTEIKLQIWFSLFFVRDVPGPKEARKKEPRDKVSLKFPLRNFRFNPVSPHEANVLIDTKVEGIFCFCFLSVIDDGDPIEPDTFRTLESNLLPDSRKRTPAKMKLTSILFALASTTVLVSADEYVCDLAKDKSGNLQRPYCCSGGCGHDG</sequence>
<evidence type="ECO:0000256" key="9">
    <source>
        <dbReference type="ARBA" id="ARBA00022729"/>
    </source>
</evidence>
<dbReference type="PROSITE" id="PS00129">
    <property type="entry name" value="GLYCOSYL_HYDROL_F31_1"/>
    <property type="match status" value="1"/>
</dbReference>
<dbReference type="GO" id="GO:0004558">
    <property type="term" value="F:alpha-1,4-glucosidase activity"/>
    <property type="evidence" value="ECO:0007669"/>
    <property type="project" value="UniProtKB-EC"/>
</dbReference>
<evidence type="ECO:0000256" key="13">
    <source>
        <dbReference type="ARBA" id="ARBA00023295"/>
    </source>
</evidence>
<evidence type="ECO:0000256" key="10">
    <source>
        <dbReference type="ARBA" id="ARBA00022801"/>
    </source>
</evidence>
<dbReference type="SUPFAM" id="SSF51011">
    <property type="entry name" value="Glycosyl hydrolase domain"/>
    <property type="match status" value="1"/>
</dbReference>
<dbReference type="GO" id="GO:0030246">
    <property type="term" value="F:carbohydrate binding"/>
    <property type="evidence" value="ECO:0007669"/>
    <property type="project" value="InterPro"/>
</dbReference>
<comment type="subcellular location">
    <subcellularLocation>
        <location evidence="3">Secreted</location>
    </subcellularLocation>
</comment>
<dbReference type="Pfam" id="PF01055">
    <property type="entry name" value="Glyco_hydro_31_2nd"/>
    <property type="match status" value="1"/>
</dbReference>
<protein>
    <recommendedName>
        <fullName evidence="7">Probable alpha/beta-glucosidase agdC</fullName>
        <ecNumber evidence="5">3.2.1.20</ecNumber>
        <ecNumber evidence="6">3.2.1.21</ecNumber>
    </recommendedName>
</protein>
<keyword evidence="13 17" id="KW-0326">Glycosidase</keyword>
<keyword evidence="11" id="KW-0325">Glycoprotein</keyword>
<gene>
    <name evidence="23" type="ORF">FE257_012232</name>
</gene>
<feature type="chain" id="PRO_5042275958" description="Probable alpha/beta-glucosidase agdC" evidence="19">
    <location>
        <begin position="22"/>
        <end position="1029"/>
    </location>
</feature>
<dbReference type="PANTHER" id="PTHR22762">
    <property type="entry name" value="ALPHA-GLUCOSIDASE"/>
    <property type="match status" value="1"/>
</dbReference>
<dbReference type="CDD" id="cd06602">
    <property type="entry name" value="GH31_MGAM_SI_GAA"/>
    <property type="match status" value="1"/>
</dbReference>
<dbReference type="EC" id="3.2.1.21" evidence="6"/>
<dbReference type="InterPro" id="IPR030458">
    <property type="entry name" value="Glyco_hydro_31_AS"/>
</dbReference>
<dbReference type="InterPro" id="IPR017853">
    <property type="entry name" value="GH"/>
</dbReference>
<organism evidence="23 24">
    <name type="scientific">Aspergillus nanangensis</name>
    <dbReference type="NCBI Taxonomy" id="2582783"/>
    <lineage>
        <taxon>Eukaryota</taxon>
        <taxon>Fungi</taxon>
        <taxon>Dikarya</taxon>
        <taxon>Ascomycota</taxon>
        <taxon>Pezizomycotina</taxon>
        <taxon>Eurotiomycetes</taxon>
        <taxon>Eurotiomycetidae</taxon>
        <taxon>Eurotiales</taxon>
        <taxon>Aspergillaceae</taxon>
        <taxon>Aspergillus</taxon>
        <taxon>Aspergillus subgen. Circumdati</taxon>
    </lineage>
</organism>
<comment type="similarity">
    <text evidence="4 17">Belongs to the glycosyl hydrolase 31 family.</text>
</comment>
<dbReference type="GO" id="GO:0000272">
    <property type="term" value="P:polysaccharide catabolic process"/>
    <property type="evidence" value="ECO:0007669"/>
    <property type="project" value="UniProtKB-KW"/>
</dbReference>
<feature type="region of interest" description="Disordered" evidence="18">
    <location>
        <begin position="446"/>
        <end position="484"/>
    </location>
</feature>
<dbReference type="InterPro" id="IPR025887">
    <property type="entry name" value="Glyco_hydro_31_N_dom"/>
</dbReference>
<evidence type="ECO:0000256" key="15">
    <source>
        <dbReference type="ARBA" id="ARBA00023326"/>
    </source>
</evidence>
<reference evidence="23" key="2">
    <citation type="submission" date="2020-02" db="EMBL/GenBank/DDBJ databases">
        <authorList>
            <person name="Gilchrist C.L.M."/>
            <person name="Chooi Y.-H."/>
        </authorList>
    </citation>
    <scope>NUCLEOTIDE SEQUENCE</scope>
    <source>
        <strain evidence="23">MST-FP2251</strain>
    </source>
</reference>
<dbReference type="EMBL" id="VCAU01000086">
    <property type="protein sequence ID" value="KAF9885942.1"/>
    <property type="molecule type" value="Genomic_DNA"/>
</dbReference>
<feature type="signal peptide" evidence="19">
    <location>
        <begin position="1"/>
        <end position="21"/>
    </location>
</feature>
<comment type="function">
    <text evidence="16">Glucosidase involved in the degradation of cellulosic biomass. Has both alpha- and beta-glucosidase activity.</text>
</comment>
<evidence type="ECO:0000256" key="14">
    <source>
        <dbReference type="ARBA" id="ARBA00023316"/>
    </source>
</evidence>
<evidence type="ECO:0000259" key="22">
    <source>
        <dbReference type="Pfam" id="PF21365"/>
    </source>
</evidence>
<evidence type="ECO:0000256" key="4">
    <source>
        <dbReference type="ARBA" id="ARBA00007806"/>
    </source>
</evidence>
<feature type="domain" description="Glycosyl hydrolase family 31 C-terminal" evidence="22">
    <location>
        <begin position="679"/>
        <end position="767"/>
    </location>
</feature>
<evidence type="ECO:0000256" key="18">
    <source>
        <dbReference type="SAM" id="MobiDB-lite"/>
    </source>
</evidence>
<evidence type="ECO:0000256" key="6">
    <source>
        <dbReference type="ARBA" id="ARBA00012744"/>
    </source>
</evidence>
<dbReference type="InterPro" id="IPR011013">
    <property type="entry name" value="Gal_mutarotase_sf_dom"/>
</dbReference>
<dbReference type="EC" id="3.2.1.20" evidence="5"/>
<keyword evidence="9 19" id="KW-0732">Signal</keyword>
<keyword evidence="14" id="KW-0961">Cell wall biogenesis/degradation</keyword>
<evidence type="ECO:0000259" key="21">
    <source>
        <dbReference type="Pfam" id="PF13802"/>
    </source>
</evidence>
<evidence type="ECO:0000256" key="3">
    <source>
        <dbReference type="ARBA" id="ARBA00004613"/>
    </source>
</evidence>
<dbReference type="SUPFAM" id="SSF74650">
    <property type="entry name" value="Galactose mutarotase-like"/>
    <property type="match status" value="1"/>
</dbReference>
<keyword evidence="15" id="KW-0624">Polysaccharide degradation</keyword>
<evidence type="ECO:0000256" key="17">
    <source>
        <dbReference type="RuleBase" id="RU361185"/>
    </source>
</evidence>
<evidence type="ECO:0000256" key="8">
    <source>
        <dbReference type="ARBA" id="ARBA00022525"/>
    </source>
</evidence>
<evidence type="ECO:0000256" key="5">
    <source>
        <dbReference type="ARBA" id="ARBA00012741"/>
    </source>
</evidence>
<comment type="catalytic activity">
    <reaction evidence="2">
        <text>Hydrolysis of terminal, non-reducing (1-&gt;4)-linked alpha-D-glucose residues with release of alpha-D-glucose.</text>
        <dbReference type="EC" id="3.2.1.20"/>
    </reaction>
</comment>
<keyword evidence="24" id="KW-1185">Reference proteome</keyword>
<dbReference type="GO" id="GO:0008422">
    <property type="term" value="F:beta-glucosidase activity"/>
    <property type="evidence" value="ECO:0007669"/>
    <property type="project" value="UniProtKB-EC"/>
</dbReference>
<evidence type="ECO:0000256" key="1">
    <source>
        <dbReference type="ARBA" id="ARBA00000448"/>
    </source>
</evidence>
<evidence type="ECO:0000256" key="16">
    <source>
        <dbReference type="ARBA" id="ARBA00025512"/>
    </source>
</evidence>
<dbReference type="Gene3D" id="2.60.40.1760">
    <property type="entry name" value="glycosyl hydrolase (family 31)"/>
    <property type="match status" value="1"/>
</dbReference>
<dbReference type="Pfam" id="PF21365">
    <property type="entry name" value="Glyco_hydro_31_3rd"/>
    <property type="match status" value="1"/>
</dbReference>
<evidence type="ECO:0000256" key="19">
    <source>
        <dbReference type="SAM" id="SignalP"/>
    </source>
</evidence>
<keyword evidence="8" id="KW-0964">Secreted</keyword>
<keyword evidence="12" id="KW-0119">Carbohydrate metabolism</keyword>
<dbReference type="GO" id="GO:0071555">
    <property type="term" value="P:cell wall organization"/>
    <property type="evidence" value="ECO:0007669"/>
    <property type="project" value="UniProtKB-KW"/>
</dbReference>
<feature type="domain" description="Glycoside hydrolase family 31 TIM barrel" evidence="20">
    <location>
        <begin position="265"/>
        <end position="671"/>
    </location>
</feature>
<evidence type="ECO:0000313" key="23">
    <source>
        <dbReference type="EMBL" id="KAF9885942.1"/>
    </source>
</evidence>
<feature type="domain" description="Glycoside hydrolase family 31 N-terminal" evidence="21">
    <location>
        <begin position="112"/>
        <end position="217"/>
    </location>
</feature>
<dbReference type="Gene3D" id="3.20.20.80">
    <property type="entry name" value="Glycosidases"/>
    <property type="match status" value="1"/>
</dbReference>
<proteinExistence type="inferred from homology"/>
<evidence type="ECO:0000256" key="2">
    <source>
        <dbReference type="ARBA" id="ARBA00001657"/>
    </source>
</evidence>
<evidence type="ECO:0000256" key="7">
    <source>
        <dbReference type="ARBA" id="ARBA00014002"/>
    </source>
</evidence>
<evidence type="ECO:0000256" key="11">
    <source>
        <dbReference type="ARBA" id="ARBA00023180"/>
    </source>
</evidence>
<dbReference type="Proteomes" id="UP001194746">
    <property type="component" value="Unassembled WGS sequence"/>
</dbReference>
<name>A0AAD4GQX4_ASPNN</name>
<reference evidence="23" key="1">
    <citation type="journal article" date="2019" name="Beilstein J. Org. Chem.">
        <title>Nanangenines: drimane sesquiterpenoids as the dominant metabolite cohort of a novel Australian fungus, Aspergillus nanangensis.</title>
        <authorList>
            <person name="Lacey H.J."/>
            <person name="Gilchrist C.L.M."/>
            <person name="Crombie A."/>
            <person name="Kalaitzis J.A."/>
            <person name="Vuong D."/>
            <person name="Rutledge P.J."/>
            <person name="Turner P."/>
            <person name="Pitt J.I."/>
            <person name="Lacey E."/>
            <person name="Chooi Y.H."/>
            <person name="Piggott A.M."/>
        </authorList>
    </citation>
    <scope>NUCLEOTIDE SEQUENCE</scope>
    <source>
        <strain evidence="23">MST-FP2251</strain>
    </source>
</reference>
<dbReference type="InterPro" id="IPR000322">
    <property type="entry name" value="Glyco_hydro_31_TIM"/>
</dbReference>
<evidence type="ECO:0000313" key="24">
    <source>
        <dbReference type="Proteomes" id="UP001194746"/>
    </source>
</evidence>
<dbReference type="PANTHER" id="PTHR22762:SF67">
    <property type="entry name" value="ALPHA_BETA-GLUCOSIDASE AGDC-RELATED"/>
    <property type="match status" value="1"/>
</dbReference>
<dbReference type="Pfam" id="PF13802">
    <property type="entry name" value="Gal_mutarotas_2"/>
    <property type="match status" value="1"/>
</dbReference>
<keyword evidence="10 17" id="KW-0378">Hydrolase</keyword>
<comment type="catalytic activity">
    <reaction evidence="1">
        <text>Hydrolysis of terminal, non-reducing beta-D-glucosyl residues with release of beta-D-glucose.</text>
        <dbReference type="EC" id="3.2.1.21"/>
    </reaction>
</comment>
<dbReference type="Gene3D" id="2.60.40.1180">
    <property type="entry name" value="Golgi alpha-mannosidase II"/>
    <property type="match status" value="2"/>
</dbReference>
<comment type="caution">
    <text evidence="23">The sequence shown here is derived from an EMBL/GenBank/DDBJ whole genome shotgun (WGS) entry which is preliminary data.</text>
</comment>
<dbReference type="GO" id="GO:0005576">
    <property type="term" value="C:extracellular region"/>
    <property type="evidence" value="ECO:0007669"/>
    <property type="project" value="UniProtKB-SubCell"/>
</dbReference>
<evidence type="ECO:0000259" key="20">
    <source>
        <dbReference type="Pfam" id="PF01055"/>
    </source>
</evidence>
<dbReference type="SUPFAM" id="SSF51445">
    <property type="entry name" value="(Trans)glycosidases"/>
    <property type="match status" value="1"/>
</dbReference>
<dbReference type="InterPro" id="IPR013780">
    <property type="entry name" value="Glyco_hydro_b"/>
</dbReference>
<feature type="compositionally biased region" description="Pro residues" evidence="18">
    <location>
        <begin position="448"/>
        <end position="464"/>
    </location>
</feature>
<evidence type="ECO:0000256" key="12">
    <source>
        <dbReference type="ARBA" id="ARBA00023277"/>
    </source>
</evidence>
<dbReference type="CDD" id="cd14752">
    <property type="entry name" value="GH31_N"/>
    <property type="match status" value="1"/>
</dbReference>
<accession>A0AAD4GQX4</accession>